<dbReference type="RefSeq" id="WP_094855082.1">
    <property type="nucleotide sequence ID" value="NZ_NEVM01000005.1"/>
</dbReference>
<dbReference type="EMBL" id="NEVM01000005">
    <property type="protein sequence ID" value="OZI30658.1"/>
    <property type="molecule type" value="Genomic_DNA"/>
</dbReference>
<proteinExistence type="predicted"/>
<reference evidence="2" key="1">
    <citation type="submission" date="2017-05" db="EMBL/GenBank/DDBJ databases">
        <title>Complete and WGS of Bordetella genogroups.</title>
        <authorList>
            <person name="Spilker T."/>
            <person name="Lipuma J."/>
        </authorList>
    </citation>
    <scope>NUCLEOTIDE SEQUENCE [LARGE SCALE GENOMIC DNA]</scope>
    <source>
        <strain evidence="2">AU16122</strain>
    </source>
</reference>
<organism evidence="1 2">
    <name type="scientific">Bordetella genomosp. 10</name>
    <dbReference type="NCBI Taxonomy" id="1416804"/>
    <lineage>
        <taxon>Bacteria</taxon>
        <taxon>Pseudomonadati</taxon>
        <taxon>Pseudomonadota</taxon>
        <taxon>Betaproteobacteria</taxon>
        <taxon>Burkholderiales</taxon>
        <taxon>Alcaligenaceae</taxon>
        <taxon>Bordetella</taxon>
    </lineage>
</organism>
<evidence type="ECO:0008006" key="3">
    <source>
        <dbReference type="Google" id="ProtNLM"/>
    </source>
</evidence>
<sequence length="66" mass="7138">MSVTQPPPGEALRATVHALMKLEGHDRDDACVARVAAEFERFAAIAATLAPADDDRQRAPLPVFRP</sequence>
<evidence type="ECO:0000313" key="1">
    <source>
        <dbReference type="EMBL" id="OZI30658.1"/>
    </source>
</evidence>
<accession>A0A261RZX5</accession>
<dbReference type="AlphaFoldDB" id="A0A261RZX5"/>
<gene>
    <name evidence="1" type="ORF">CAL29_21935</name>
</gene>
<comment type="caution">
    <text evidence="1">The sequence shown here is derived from an EMBL/GenBank/DDBJ whole genome shotgun (WGS) entry which is preliminary data.</text>
</comment>
<protein>
    <recommendedName>
        <fullName evidence="3">DUF4089 domain-containing protein</fullName>
    </recommendedName>
</protein>
<evidence type="ECO:0000313" key="2">
    <source>
        <dbReference type="Proteomes" id="UP000216020"/>
    </source>
</evidence>
<keyword evidence="2" id="KW-1185">Reference proteome</keyword>
<dbReference type="Proteomes" id="UP000216020">
    <property type="component" value="Unassembled WGS sequence"/>
</dbReference>
<name>A0A261RZX5_9BORD</name>